<feature type="region of interest" description="Disordered" evidence="1">
    <location>
        <begin position="89"/>
        <end position="109"/>
    </location>
</feature>
<dbReference type="PANTHER" id="PTHR35741:SF1">
    <property type="entry name" value="FACTOR CWC22-LIKE PROTEIN, PUTATIVE (DUF3245)-RELATED"/>
    <property type="match status" value="1"/>
</dbReference>
<protein>
    <submittedName>
        <fullName evidence="2">Uncharacterized protein</fullName>
    </submittedName>
</protein>
<dbReference type="Pfam" id="PF11595">
    <property type="entry name" value="DUF3245"/>
    <property type="match status" value="1"/>
</dbReference>
<reference evidence="2 3" key="1">
    <citation type="journal article" date="2022" name="Nat. Genet.">
        <title>Improved pea reference genome and pan-genome highlight genomic features and evolutionary characteristics.</title>
        <authorList>
            <person name="Yang T."/>
            <person name="Liu R."/>
            <person name="Luo Y."/>
            <person name="Hu S."/>
            <person name="Wang D."/>
            <person name="Wang C."/>
            <person name="Pandey M.K."/>
            <person name="Ge S."/>
            <person name="Xu Q."/>
            <person name="Li N."/>
            <person name="Li G."/>
            <person name="Huang Y."/>
            <person name="Saxena R.K."/>
            <person name="Ji Y."/>
            <person name="Li M."/>
            <person name="Yan X."/>
            <person name="He Y."/>
            <person name="Liu Y."/>
            <person name="Wang X."/>
            <person name="Xiang C."/>
            <person name="Varshney R.K."/>
            <person name="Ding H."/>
            <person name="Gao S."/>
            <person name="Zong X."/>
        </authorList>
    </citation>
    <scope>NUCLEOTIDE SEQUENCE [LARGE SCALE GENOMIC DNA]</scope>
    <source>
        <strain evidence="2 3">cv. Zhongwan 6</strain>
    </source>
</reference>
<dbReference type="Gramene" id="Psat03G0360600-T1">
    <property type="protein sequence ID" value="KAI5428668.1"/>
    <property type="gene ID" value="KIW84_033606"/>
</dbReference>
<evidence type="ECO:0000313" key="3">
    <source>
        <dbReference type="Proteomes" id="UP001058974"/>
    </source>
</evidence>
<gene>
    <name evidence="2" type="ORF">KIW84_033606</name>
</gene>
<feature type="compositionally biased region" description="Acidic residues" evidence="1">
    <location>
        <begin position="154"/>
        <end position="165"/>
    </location>
</feature>
<name>A0A9D4XW82_PEA</name>
<dbReference type="InterPro" id="IPR021641">
    <property type="entry name" value="DUF3245"/>
</dbReference>
<dbReference type="PANTHER" id="PTHR35741">
    <property type="entry name" value="FACTOR CWC22-LIKE PROTEIN, PUTATIVE (DUF3245)-RELATED"/>
    <property type="match status" value="1"/>
</dbReference>
<organism evidence="2 3">
    <name type="scientific">Pisum sativum</name>
    <name type="common">Garden pea</name>
    <name type="synonym">Lathyrus oleraceus</name>
    <dbReference type="NCBI Taxonomy" id="3888"/>
    <lineage>
        <taxon>Eukaryota</taxon>
        <taxon>Viridiplantae</taxon>
        <taxon>Streptophyta</taxon>
        <taxon>Embryophyta</taxon>
        <taxon>Tracheophyta</taxon>
        <taxon>Spermatophyta</taxon>
        <taxon>Magnoliopsida</taxon>
        <taxon>eudicotyledons</taxon>
        <taxon>Gunneridae</taxon>
        <taxon>Pentapetalae</taxon>
        <taxon>rosids</taxon>
        <taxon>fabids</taxon>
        <taxon>Fabales</taxon>
        <taxon>Fabaceae</taxon>
        <taxon>Papilionoideae</taxon>
        <taxon>50 kb inversion clade</taxon>
        <taxon>NPAAA clade</taxon>
        <taxon>Hologalegina</taxon>
        <taxon>IRL clade</taxon>
        <taxon>Fabeae</taxon>
        <taxon>Lathyrus</taxon>
    </lineage>
</organism>
<evidence type="ECO:0000256" key="1">
    <source>
        <dbReference type="SAM" id="MobiDB-lite"/>
    </source>
</evidence>
<feature type="region of interest" description="Disordered" evidence="1">
    <location>
        <begin position="144"/>
        <end position="193"/>
    </location>
</feature>
<comment type="caution">
    <text evidence="2">The sequence shown here is derived from an EMBL/GenBank/DDBJ whole genome shotgun (WGS) entry which is preliminary data.</text>
</comment>
<accession>A0A9D4XW82</accession>
<keyword evidence="3" id="KW-1185">Reference proteome</keyword>
<dbReference type="Proteomes" id="UP001058974">
    <property type="component" value="Chromosome 3"/>
</dbReference>
<dbReference type="EMBL" id="JAMSHJ010000003">
    <property type="protein sequence ID" value="KAI5428668.1"/>
    <property type="molecule type" value="Genomic_DNA"/>
</dbReference>
<sequence>MLVSLIAPPPSVFPSSSAAICSSTQCLRRLFFHPASPSSLQIVGSGTFKYNKLEMSVPANPKKTAPPPIVKLNNAFKLAEVWVKSMSGSADDETTNVNTESRPHKLGLGAKVPRQSNVGLSNDPVERKLHAKLDADKRKAANIAKESTPFASDILDDDDEDDEEESRTNAFAKRKAAVPLTPPILGNKKRKQH</sequence>
<evidence type="ECO:0000313" key="2">
    <source>
        <dbReference type="EMBL" id="KAI5428668.1"/>
    </source>
</evidence>
<proteinExistence type="predicted"/>
<dbReference type="AlphaFoldDB" id="A0A9D4XW82"/>